<dbReference type="InterPro" id="IPR006509">
    <property type="entry name" value="RBM39_SF"/>
</dbReference>
<organism evidence="7">
    <name type="scientific">Prunus dulcis</name>
    <name type="common">Almond</name>
    <name type="synonym">Amygdalus dulcis</name>
    <dbReference type="NCBI Taxonomy" id="3755"/>
    <lineage>
        <taxon>Eukaryota</taxon>
        <taxon>Viridiplantae</taxon>
        <taxon>Streptophyta</taxon>
        <taxon>Embryophyta</taxon>
        <taxon>Tracheophyta</taxon>
        <taxon>Spermatophyta</taxon>
        <taxon>Magnoliopsida</taxon>
        <taxon>eudicotyledons</taxon>
        <taxon>Gunneridae</taxon>
        <taxon>Pentapetalae</taxon>
        <taxon>rosids</taxon>
        <taxon>fabids</taxon>
        <taxon>Rosales</taxon>
        <taxon>Rosaceae</taxon>
        <taxon>Amygdaloideae</taxon>
        <taxon>Amygdaleae</taxon>
        <taxon>Prunus</taxon>
    </lineage>
</organism>
<protein>
    <submittedName>
        <fullName evidence="7">Splicing factor, CC1-like protein</fullName>
    </submittedName>
</protein>
<dbReference type="GO" id="GO:0006397">
    <property type="term" value="P:mRNA processing"/>
    <property type="evidence" value="ECO:0007669"/>
    <property type="project" value="InterPro"/>
</dbReference>
<evidence type="ECO:0000256" key="1">
    <source>
        <dbReference type="ARBA" id="ARBA00022553"/>
    </source>
</evidence>
<dbReference type="FunFam" id="3.30.70.330:FF:000276">
    <property type="entry name" value="Splicing factor, CC1-like protein"/>
    <property type="match status" value="1"/>
</dbReference>
<keyword evidence="2" id="KW-0677">Repeat</keyword>
<dbReference type="AlphaFoldDB" id="A0A4Y1S0Z7"/>
<proteinExistence type="predicted"/>
<reference evidence="7" key="1">
    <citation type="journal article" date="2019" name="Science">
        <title>Mutation of a bHLH transcription factor allowed almond domestication.</title>
        <authorList>
            <person name="Sanchez-Perez R."/>
            <person name="Pavan S."/>
            <person name="Mazzeo R."/>
            <person name="Moldovan C."/>
            <person name="Aiese Cigliano R."/>
            <person name="Del Cueto J."/>
            <person name="Ricciardi F."/>
            <person name="Lotti C."/>
            <person name="Ricciardi L."/>
            <person name="Dicenta F."/>
            <person name="Lopez-Marques R.L."/>
            <person name="Lindberg Moller B."/>
        </authorList>
    </citation>
    <scope>NUCLEOTIDE SEQUENCE</scope>
</reference>
<sequence length="717" mass="80774">MLCYSRNSKLRTRLKQANPLGPGHIYDVPPKWSARTVHHLSPSASRDTNRECNTTINLQLSALSISSSDFKRIFSSSLSTSPIQLISAALRFICEKKGLMDFDEYEYLEKTVENPEPQKAKETANGGEETLKSGEKGRSRSSKHKSDEKGHDEERHSKRSKSGDDSREHDHDRHRERGSSRHRSRSREVEKDRHRSSREHRGREDREREERNGRERDRDRDKERDPDRARDRRERDREGDKDDKDREKDKERSRRSRSHSERHRSDRDERERSRDVEHKERDKEKDLREREKESSVKFFPPKRHKDKKEEVTEPEADPERDQRTICLKADERDVYEFFSRAGKVRDVRLIMDRNSRRSKGVGYIEFYDAMSVPMAIALSGQPLLGQPVMVKPSEAEKNLVQSTSVVSGPGGMIGPYSGGARRLYVGNLHTNIKEDDLRQVFGAFGPVELVQLPVDETNNCKGFGFVQFSRLEDARNALSLNGQLEIAGRLIKVSAVTDQAGMQDLGANAGDFDDDEGGGLSLNARSRAILMQKLDRSGSGSGWSYIGFVCSIAGPLGTPAVNSTGVSLPMALPTAPLLGAAPVVSPLVPPITAVPGIAGLGVAGLQIPTAILPSIDTIGVPSECLLLKNMFDPAVETEPNFDLDIKEDVQEECSKYGNLRHIFVDKNTAGHVYLRFENTQAAINARHVLHGRWFAGKMIEATFMLPQNYEAKFPESR</sequence>
<dbReference type="Gene3D" id="3.30.70.330">
    <property type="match status" value="3"/>
</dbReference>
<dbReference type="InterPro" id="IPR035979">
    <property type="entry name" value="RBD_domain_sf"/>
</dbReference>
<dbReference type="GO" id="GO:0003723">
    <property type="term" value="F:RNA binding"/>
    <property type="evidence" value="ECO:0007669"/>
    <property type="project" value="UniProtKB-UniRule"/>
</dbReference>
<name>A0A4Y1S0Z7_PRUDU</name>
<dbReference type="SMART" id="SM00360">
    <property type="entry name" value="RRM"/>
    <property type="match status" value="3"/>
</dbReference>
<feature type="region of interest" description="Disordered" evidence="5">
    <location>
        <begin position="113"/>
        <end position="321"/>
    </location>
</feature>
<dbReference type="SMART" id="SM00361">
    <property type="entry name" value="RRM_1"/>
    <property type="match status" value="2"/>
</dbReference>
<dbReference type="Pfam" id="PF00076">
    <property type="entry name" value="RRM_1"/>
    <property type="match status" value="2"/>
</dbReference>
<dbReference type="InterPro" id="IPR012677">
    <property type="entry name" value="Nucleotide-bd_a/b_plait_sf"/>
</dbReference>
<feature type="compositionally biased region" description="Basic and acidic residues" evidence="5">
    <location>
        <begin position="113"/>
        <end position="122"/>
    </location>
</feature>
<feature type="compositionally biased region" description="Basic residues" evidence="5">
    <location>
        <begin position="253"/>
        <end position="262"/>
    </location>
</feature>
<dbReference type="EMBL" id="AP019304">
    <property type="protein sequence ID" value="BBH09828.1"/>
    <property type="molecule type" value="Genomic_DNA"/>
</dbReference>
<keyword evidence="3 4" id="KW-0694">RNA-binding</keyword>
<feature type="compositionally biased region" description="Basic and acidic residues" evidence="5">
    <location>
        <begin position="263"/>
        <end position="295"/>
    </location>
</feature>
<evidence type="ECO:0000256" key="4">
    <source>
        <dbReference type="PROSITE-ProRule" id="PRU00176"/>
    </source>
</evidence>
<feature type="compositionally biased region" description="Basic and acidic residues" evidence="5">
    <location>
        <begin position="307"/>
        <end position="321"/>
    </location>
</feature>
<evidence type="ECO:0000313" key="7">
    <source>
        <dbReference type="EMBL" id="BBH09828.1"/>
    </source>
</evidence>
<dbReference type="InterPro" id="IPR000504">
    <property type="entry name" value="RRM_dom"/>
</dbReference>
<dbReference type="GO" id="GO:0005634">
    <property type="term" value="C:nucleus"/>
    <property type="evidence" value="ECO:0007669"/>
    <property type="project" value="InterPro"/>
</dbReference>
<dbReference type="CDD" id="cd12284">
    <property type="entry name" value="RRM2_RBM23_RBM39"/>
    <property type="match status" value="1"/>
</dbReference>
<feature type="domain" description="RRM" evidence="6">
    <location>
        <begin position="421"/>
        <end position="498"/>
    </location>
</feature>
<evidence type="ECO:0000256" key="3">
    <source>
        <dbReference type="ARBA" id="ARBA00022884"/>
    </source>
</evidence>
<dbReference type="CDD" id="cd12285">
    <property type="entry name" value="RRM3_RBM39_like"/>
    <property type="match status" value="1"/>
</dbReference>
<feature type="compositionally biased region" description="Basic and acidic residues" evidence="5">
    <location>
        <begin position="186"/>
        <end position="252"/>
    </location>
</feature>
<keyword evidence="1" id="KW-0597">Phosphoprotein</keyword>
<gene>
    <name evidence="7" type="ORF">Prudu_022439</name>
</gene>
<dbReference type="InterPro" id="IPR003954">
    <property type="entry name" value="RRM_euk-type"/>
</dbReference>
<dbReference type="Pfam" id="PF15519">
    <property type="entry name" value="RBM39linker"/>
    <property type="match status" value="1"/>
</dbReference>
<feature type="domain" description="RRM" evidence="6">
    <location>
        <begin position="328"/>
        <end position="395"/>
    </location>
</feature>
<evidence type="ECO:0000256" key="2">
    <source>
        <dbReference type="ARBA" id="ARBA00022737"/>
    </source>
</evidence>
<dbReference type="NCBIfam" id="TIGR01622">
    <property type="entry name" value="SF-CC1"/>
    <property type="match status" value="1"/>
</dbReference>
<dbReference type="CDD" id="cd12283">
    <property type="entry name" value="RRM1_RBM39_like"/>
    <property type="match status" value="1"/>
</dbReference>
<dbReference type="PANTHER" id="PTHR48036">
    <property type="entry name" value="SPLICING FACTOR (PAD-1), PUTATIVE (AFU_ORTHOLOGUE AFUA_1G15810)-RELATED"/>
    <property type="match status" value="1"/>
</dbReference>
<evidence type="ECO:0000256" key="5">
    <source>
        <dbReference type="SAM" id="MobiDB-lite"/>
    </source>
</evidence>
<accession>A0A4Y1S0Z7</accession>
<feature type="compositionally biased region" description="Basic and acidic residues" evidence="5">
    <location>
        <begin position="129"/>
        <end position="179"/>
    </location>
</feature>
<dbReference type="FunFam" id="3.30.70.330:FF:000601">
    <property type="entry name" value="CC1-like, splicing factor"/>
    <property type="match status" value="1"/>
</dbReference>
<dbReference type="SUPFAM" id="SSF54928">
    <property type="entry name" value="RNA-binding domain, RBD"/>
    <property type="match status" value="2"/>
</dbReference>
<dbReference type="InterPro" id="IPR029123">
    <property type="entry name" value="RBM39_linker"/>
</dbReference>
<dbReference type="PROSITE" id="PS50102">
    <property type="entry name" value="RRM"/>
    <property type="match status" value="2"/>
</dbReference>
<evidence type="ECO:0000259" key="6">
    <source>
        <dbReference type="PROSITE" id="PS50102"/>
    </source>
</evidence>